<comment type="similarity">
    <text evidence="1 6 7">Belongs to the peptidase S8 family.</text>
</comment>
<dbReference type="InterPro" id="IPR023827">
    <property type="entry name" value="Peptidase_S8_Asp-AS"/>
</dbReference>
<dbReference type="GO" id="GO:0004252">
    <property type="term" value="F:serine-type endopeptidase activity"/>
    <property type="evidence" value="ECO:0007669"/>
    <property type="project" value="UniProtKB-UniRule"/>
</dbReference>
<dbReference type="Pfam" id="PF04151">
    <property type="entry name" value="PPC"/>
    <property type="match status" value="1"/>
</dbReference>
<feature type="active site" description="Charge relay system" evidence="6">
    <location>
        <position position="179"/>
    </location>
</feature>
<name>Q9P9L1_PYRWO</name>
<evidence type="ECO:0000256" key="6">
    <source>
        <dbReference type="PROSITE-ProRule" id="PRU01240"/>
    </source>
</evidence>
<evidence type="ECO:0000256" key="1">
    <source>
        <dbReference type="ARBA" id="ARBA00011073"/>
    </source>
</evidence>
<reference evidence="11" key="1">
    <citation type="submission" date="2000-02" db="EMBL/GenBank/DDBJ databases">
        <title>Cloning, purification and characterization of the hyperthermostable serine protease, pyrolysin, and its gene from the hyperthermophilic archaeon Pyrococcus woesei (DSM 3773).</title>
        <authorList>
            <person name="Dabrowski S."/>
            <person name="Sobiewska G."/>
            <person name="Kur J."/>
        </authorList>
    </citation>
    <scope>NUCLEOTIDE SEQUENCE</scope>
</reference>
<evidence type="ECO:0000256" key="3">
    <source>
        <dbReference type="ARBA" id="ARBA00022801"/>
    </source>
</evidence>
<protein>
    <submittedName>
        <fullName evidence="11">Pyrolysin</fullName>
    </submittedName>
</protein>
<evidence type="ECO:0000256" key="7">
    <source>
        <dbReference type="RuleBase" id="RU003355"/>
    </source>
</evidence>
<dbReference type="PROSITE" id="PS00136">
    <property type="entry name" value="SUBTILASE_ASP"/>
    <property type="match status" value="1"/>
</dbReference>
<dbReference type="PROSITE" id="PS00138">
    <property type="entry name" value="SUBTILASE_SER"/>
    <property type="match status" value="1"/>
</dbReference>
<dbReference type="InterPro" id="IPR050131">
    <property type="entry name" value="Peptidase_S8_subtilisin-like"/>
</dbReference>
<dbReference type="InterPro" id="IPR036852">
    <property type="entry name" value="Peptidase_S8/S53_dom_sf"/>
</dbReference>
<evidence type="ECO:0000259" key="10">
    <source>
        <dbReference type="Pfam" id="PF04151"/>
    </source>
</evidence>
<dbReference type="Gene3D" id="3.40.50.200">
    <property type="entry name" value="Peptidase S8/S53 domain"/>
    <property type="match status" value="2"/>
</dbReference>
<feature type="coiled-coil region" evidence="8">
    <location>
        <begin position="70"/>
        <end position="97"/>
    </location>
</feature>
<dbReference type="InterPro" id="IPR007280">
    <property type="entry name" value="Peptidase_C_arc/bac"/>
</dbReference>
<evidence type="ECO:0000256" key="8">
    <source>
        <dbReference type="SAM" id="Coils"/>
    </source>
</evidence>
<keyword evidence="2 6" id="KW-0645">Protease</keyword>
<dbReference type="PANTHER" id="PTHR43806:SF11">
    <property type="entry name" value="CEREVISIN-RELATED"/>
    <property type="match status" value="1"/>
</dbReference>
<sequence length="1398" mass="154459">MNKKGLTVLFIAIMLLSVVPVHFVSAGTPPVSSENSTTSILPNQQVVTKEVSQAALNAIMKGQPNMVLIIKTKEGKLEEAKTELEKLGAEILDENRVLNMLLVKIKPEKVKELNYISSLEKAWLNREVKLSPPIVEKDVKTKEPSLEPKMYNSTWVINALQFIQEFGYDGSGVVVAVLDTGVDPNHPFLSITPDGRRKIIEWKDFTDEGFVDTSFSFSKVVNGTLIINTTFQVASGLTLNESTGLMEYVVKTVYVSNVTIGNITSANGIYHFGQLPERYFDLNFDGDQEDFYPVLLVNSTGNGYDIAYVDTDLDYDFTDEVPLGQYNVTYDVAVFSYYYGPLNYVLAEIDPNGEYAVFGWDGHGHGTHVAGTVAGYDSNNDAWDWLSMYSGEWEVFSRLYGWDYTNVTTDTVQGVAPGAQIMAIRVLRSDGRGSMWDIIEGMTYAATHGADVISMSLGGNAPYLDGTDPESVAVDELTEKYGVVFVIAAGNEGPGINIVGSPGVATKAITVGAAAVPINVGVYVSQALGYPDYYGFYYFPAYTNVRIAFFSSRGPRIDGEIKPNVVAPGYGIYSSLPTWIGGADFMSGTSMATPHVSGVVALLISGAKAEGIYYNPDIIKKVLESGATWLEGDPYTGQKYTELDQGHGLVNVTKSWEILKAINGTTLPIVDHWADKSYSDFAEYLGVDVIRGLYARNSIPDIVEWHIKYVGDTEYRTFEIYATEPWIKPFVSGSVILENNTEFVLRVKYDVEGLEPGLYVGRIIIDDPTTPVIEDEILNTIVIPEKFTPENNYTLTWYDINGPEMVTHHFFTVPEGVDVLYAMTTYWDYGLYRPDGMFVFPYQLDYLPAAVSNPMPGNWELVWTGFNFAPLYESGFLVRIYGVEITPSVWYINRTYLDTNTEFSIEFNITNIYAPINATLIPIGLGTYNASVESVGDGEFFIKGIEVPEGTAELKIRIGNPSVPNSDLDLYLYDSKGNLVALDGNPTAEEEVVVEYPKPGVYSIVVHGYSVRDENGNPTTTTFDLVVQMTLDNGNIKLDKDSIILGSNESVVVTANITIDRDHPTGVYSGIIEIRDNEVYQDTNTSIAKIPITLVIDKADFAVGLTPAEGVLGEARNYTLIVKHALTLEPVPNATVIIGNYTYLTDENGTVTFTYAPTKLGSDEITVIVKKENFNTLEKTFQITVSEPEITEEDINEPKLAMSSPEANATIVSVEMESEGGVKKTVTVEITINGTANETATIVVPVPKKAENIEVSGDHVISYSIEEGEYAKYVIITVKFASPVTVTVTYTIYAGPRVSILTLNFLGYSWYRLYSQKFDELYQKALELGVDNETLALALSYHEKAKEYYEKALELSEGNIIQYLGDIRLLPPLRQAYINEMKAVKILEKAIEELEGEE</sequence>
<dbReference type="InterPro" id="IPR015500">
    <property type="entry name" value="Peptidase_S8_subtilisin-rel"/>
</dbReference>
<feature type="active site" description="Charge relay system" evidence="5">
    <location>
        <position position="310"/>
    </location>
</feature>
<dbReference type="EMBL" id="AF239672">
    <property type="protein sequence ID" value="AAF40227.1"/>
    <property type="molecule type" value="Genomic_DNA"/>
</dbReference>
<evidence type="ECO:0000259" key="9">
    <source>
        <dbReference type="Pfam" id="PF00082"/>
    </source>
</evidence>
<dbReference type="InterPro" id="IPR000209">
    <property type="entry name" value="Peptidase_S8/S53_dom"/>
</dbReference>
<feature type="domain" description="Peptidase S8/S53" evidence="9">
    <location>
        <begin position="170"/>
        <end position="634"/>
    </location>
</feature>
<dbReference type="InterPro" id="IPR023828">
    <property type="entry name" value="Peptidase_S8_Ser-AS"/>
</dbReference>
<dbReference type="PROSITE" id="PS51892">
    <property type="entry name" value="SUBTILASE"/>
    <property type="match status" value="1"/>
</dbReference>
<accession>Q9P9L1</accession>
<dbReference type="Gene3D" id="2.60.120.380">
    <property type="match status" value="1"/>
</dbReference>
<dbReference type="SUPFAM" id="SSF81901">
    <property type="entry name" value="HCP-like"/>
    <property type="match status" value="1"/>
</dbReference>
<feature type="active site" description="Charge relay system" evidence="5 6">
    <location>
        <position position="590"/>
    </location>
</feature>
<dbReference type="Pfam" id="PF00082">
    <property type="entry name" value="Peptidase_S8"/>
    <property type="match status" value="1"/>
</dbReference>
<dbReference type="InterPro" id="IPR022398">
    <property type="entry name" value="Peptidase_S8_His-AS"/>
</dbReference>
<evidence type="ECO:0000256" key="2">
    <source>
        <dbReference type="ARBA" id="ARBA00022670"/>
    </source>
</evidence>
<dbReference type="PANTHER" id="PTHR43806">
    <property type="entry name" value="PEPTIDASE S8"/>
    <property type="match status" value="1"/>
</dbReference>
<evidence type="ECO:0000256" key="5">
    <source>
        <dbReference type="PIRSR" id="PIRSR615500-1"/>
    </source>
</evidence>
<feature type="domain" description="Peptidase C-terminal archaeal/bacterial" evidence="10">
    <location>
        <begin position="945"/>
        <end position="1008"/>
    </location>
</feature>
<proteinExistence type="inferred from homology"/>
<keyword evidence="4 6" id="KW-0720">Serine protease</keyword>
<feature type="active site" description="Charge relay system" evidence="5 6">
    <location>
        <position position="365"/>
    </location>
</feature>
<dbReference type="GO" id="GO:0006508">
    <property type="term" value="P:proteolysis"/>
    <property type="evidence" value="ECO:0007669"/>
    <property type="project" value="UniProtKB-KW"/>
</dbReference>
<dbReference type="PRINTS" id="PR00723">
    <property type="entry name" value="SUBTILISIN"/>
</dbReference>
<evidence type="ECO:0000313" key="11">
    <source>
        <dbReference type="EMBL" id="AAF40227.1"/>
    </source>
</evidence>
<dbReference type="PROSITE" id="PS00137">
    <property type="entry name" value="SUBTILASE_HIS"/>
    <property type="match status" value="1"/>
</dbReference>
<keyword evidence="8" id="KW-0175">Coiled coil</keyword>
<evidence type="ECO:0000256" key="4">
    <source>
        <dbReference type="ARBA" id="ARBA00022825"/>
    </source>
</evidence>
<organism evidence="11">
    <name type="scientific">Pyrococcus woesei</name>
    <dbReference type="NCBI Taxonomy" id="2262"/>
    <lineage>
        <taxon>Archaea</taxon>
        <taxon>Methanobacteriati</taxon>
        <taxon>Methanobacteriota</taxon>
        <taxon>Thermococci</taxon>
        <taxon>Thermococcales</taxon>
        <taxon>Thermococcaceae</taxon>
        <taxon>Pyrococcus</taxon>
    </lineage>
</organism>
<dbReference type="MEROPS" id="S08.100"/>
<dbReference type="SUPFAM" id="SSF52743">
    <property type="entry name" value="Subtilisin-like"/>
    <property type="match status" value="1"/>
</dbReference>
<keyword evidence="3 6" id="KW-0378">Hydrolase</keyword>